<dbReference type="OrthoDB" id="3481802at2"/>
<organism evidence="1 2">
    <name type="scientific">Citricoccus muralis</name>
    <dbReference type="NCBI Taxonomy" id="169134"/>
    <lineage>
        <taxon>Bacteria</taxon>
        <taxon>Bacillati</taxon>
        <taxon>Actinomycetota</taxon>
        <taxon>Actinomycetes</taxon>
        <taxon>Micrococcales</taxon>
        <taxon>Micrococcaceae</taxon>
        <taxon>Citricoccus</taxon>
    </lineage>
</organism>
<accession>A0A3D9L9W3</accession>
<proteinExistence type="predicted"/>
<comment type="caution">
    <text evidence="1">The sequence shown here is derived from an EMBL/GenBank/DDBJ whole genome shotgun (WGS) entry which is preliminary data.</text>
</comment>
<gene>
    <name evidence="1" type="ORF">C8E99_0896</name>
</gene>
<dbReference type="Proteomes" id="UP000256727">
    <property type="component" value="Unassembled WGS sequence"/>
</dbReference>
<reference evidence="1 2" key="1">
    <citation type="submission" date="2018-07" db="EMBL/GenBank/DDBJ databases">
        <title>Sequencing the genomes of 1000 actinobacteria strains.</title>
        <authorList>
            <person name="Klenk H.-P."/>
        </authorList>
    </citation>
    <scope>NUCLEOTIDE SEQUENCE [LARGE SCALE GENOMIC DNA]</scope>
    <source>
        <strain evidence="1 2">DSM 14442</strain>
    </source>
</reference>
<dbReference type="AlphaFoldDB" id="A0A3D9L9W3"/>
<protein>
    <submittedName>
        <fullName evidence="1">Uncharacterized protein</fullName>
    </submittedName>
</protein>
<name>A0A3D9L9W3_9MICC</name>
<dbReference type="Pfam" id="PF18963">
    <property type="entry name" value="DUF5703"/>
    <property type="match status" value="1"/>
</dbReference>
<sequence length="80" mass="9700">MREQEITSGLESLEQRDHWEYLVMTVAPRDSVTEARRRVVEHAEYGKWELRRTVLYRGGARRYWLRRRIIRVQSTLAVRA</sequence>
<keyword evidence="2" id="KW-1185">Reference proteome</keyword>
<dbReference type="EMBL" id="QREH01000001">
    <property type="protein sequence ID" value="REE03095.1"/>
    <property type="molecule type" value="Genomic_DNA"/>
</dbReference>
<dbReference type="InterPro" id="IPR043758">
    <property type="entry name" value="DUF5703"/>
</dbReference>
<dbReference type="RefSeq" id="WP_115931276.1">
    <property type="nucleotide sequence ID" value="NZ_QREH01000001.1"/>
</dbReference>
<evidence type="ECO:0000313" key="2">
    <source>
        <dbReference type="Proteomes" id="UP000256727"/>
    </source>
</evidence>
<evidence type="ECO:0000313" key="1">
    <source>
        <dbReference type="EMBL" id="REE03095.1"/>
    </source>
</evidence>